<name>A0A7J5XU21_DISMA</name>
<gene>
    <name evidence="3" type="ORF">F7725_006487</name>
</gene>
<evidence type="ECO:0000256" key="2">
    <source>
        <dbReference type="SAM" id="SignalP"/>
    </source>
</evidence>
<dbReference type="AlphaFoldDB" id="A0A7J5XU21"/>
<keyword evidence="2" id="KW-0732">Signal</keyword>
<sequence length="218" mass="23802">MAAQHYRLHLDLVQLLDLLVVSVRLVAHQRAVEVNGEDDEYHAHRHHDDSGGQRRLKAGGRSSGGVGEAVEARVYGQEFDPAEEHHLGEEQQDAQRGGEAPGQLDVEVHALVRRLADGVQVVDVADGLHVGQDAGADEQGEQMHRHQHRGAHAEGYEERRVVQLPPAERLHRVMVGAHQLQCFNGQTSALHINGSQPSINGRLTDVVPICPALSPPTV</sequence>
<evidence type="ECO:0000313" key="4">
    <source>
        <dbReference type="Proteomes" id="UP000518266"/>
    </source>
</evidence>
<comment type="caution">
    <text evidence="3">The sequence shown here is derived from an EMBL/GenBank/DDBJ whole genome shotgun (WGS) entry which is preliminary data.</text>
</comment>
<reference evidence="3 4" key="1">
    <citation type="submission" date="2020-03" db="EMBL/GenBank/DDBJ databases">
        <title>Dissostichus mawsoni Genome sequencing and assembly.</title>
        <authorList>
            <person name="Park H."/>
        </authorList>
    </citation>
    <scope>NUCLEOTIDE SEQUENCE [LARGE SCALE GENOMIC DNA]</scope>
    <source>
        <strain evidence="3">DM0001</strain>
        <tissue evidence="3">Muscle</tissue>
    </source>
</reference>
<feature type="non-terminal residue" evidence="3">
    <location>
        <position position="218"/>
    </location>
</feature>
<evidence type="ECO:0000256" key="1">
    <source>
        <dbReference type="SAM" id="MobiDB-lite"/>
    </source>
</evidence>
<protein>
    <recommendedName>
        <fullName evidence="5">Secreted protein</fullName>
    </recommendedName>
</protein>
<feature type="chain" id="PRO_5029880838" description="Secreted protein" evidence="2">
    <location>
        <begin position="32"/>
        <end position="218"/>
    </location>
</feature>
<proteinExistence type="predicted"/>
<evidence type="ECO:0008006" key="5">
    <source>
        <dbReference type="Google" id="ProtNLM"/>
    </source>
</evidence>
<accession>A0A7J5XU21</accession>
<dbReference type="Proteomes" id="UP000518266">
    <property type="component" value="Unassembled WGS sequence"/>
</dbReference>
<evidence type="ECO:0000313" key="3">
    <source>
        <dbReference type="EMBL" id="KAF3840625.1"/>
    </source>
</evidence>
<dbReference type="EMBL" id="JAAKFY010000020">
    <property type="protein sequence ID" value="KAF3840625.1"/>
    <property type="molecule type" value="Genomic_DNA"/>
</dbReference>
<feature type="signal peptide" evidence="2">
    <location>
        <begin position="1"/>
        <end position="31"/>
    </location>
</feature>
<feature type="region of interest" description="Disordered" evidence="1">
    <location>
        <begin position="37"/>
        <end position="66"/>
    </location>
</feature>
<keyword evidence="4" id="KW-1185">Reference proteome</keyword>
<organism evidence="3 4">
    <name type="scientific">Dissostichus mawsoni</name>
    <name type="common">Antarctic cod</name>
    <dbReference type="NCBI Taxonomy" id="36200"/>
    <lineage>
        <taxon>Eukaryota</taxon>
        <taxon>Metazoa</taxon>
        <taxon>Chordata</taxon>
        <taxon>Craniata</taxon>
        <taxon>Vertebrata</taxon>
        <taxon>Euteleostomi</taxon>
        <taxon>Actinopterygii</taxon>
        <taxon>Neopterygii</taxon>
        <taxon>Teleostei</taxon>
        <taxon>Neoteleostei</taxon>
        <taxon>Acanthomorphata</taxon>
        <taxon>Eupercaria</taxon>
        <taxon>Perciformes</taxon>
        <taxon>Notothenioidei</taxon>
        <taxon>Nototheniidae</taxon>
        <taxon>Dissostichus</taxon>
    </lineage>
</organism>